<name>A0A5M8RHS8_9BACI</name>
<evidence type="ECO:0000256" key="1">
    <source>
        <dbReference type="SAM" id="Phobius"/>
    </source>
</evidence>
<gene>
    <name evidence="2" type="ORF">DX927_23095</name>
</gene>
<dbReference type="AlphaFoldDB" id="A0A5M8RHS8"/>
<keyword evidence="1" id="KW-0472">Membrane</keyword>
<protein>
    <submittedName>
        <fullName evidence="2">Uncharacterized protein</fullName>
    </submittedName>
</protein>
<proteinExistence type="predicted"/>
<keyword evidence="1" id="KW-0812">Transmembrane</keyword>
<evidence type="ECO:0000313" key="3">
    <source>
        <dbReference type="Proteomes" id="UP000324326"/>
    </source>
</evidence>
<accession>A0A5M8RHS8</accession>
<sequence>MDYHPEKADKLLNAKVYKEYVRPLLYENLHLLEENTAEYVHHIDYILYMNKVTCKNMYEQNLKLWSISILISLTLYMMSFLNTEKPFRLKITNSRV</sequence>
<evidence type="ECO:0000313" key="2">
    <source>
        <dbReference type="EMBL" id="KAA6446940.1"/>
    </source>
</evidence>
<keyword evidence="1" id="KW-1133">Transmembrane helix</keyword>
<dbReference type="Proteomes" id="UP000324326">
    <property type="component" value="Unassembled WGS sequence"/>
</dbReference>
<comment type="caution">
    <text evidence="2">The sequence shown here is derived from an EMBL/GenBank/DDBJ whole genome shotgun (WGS) entry which is preliminary data.</text>
</comment>
<reference evidence="2 3" key="1">
    <citation type="submission" date="2018-08" db="EMBL/GenBank/DDBJ databases">
        <title>Bacillus phenotypic plasticity.</title>
        <authorList>
            <person name="Hurtado E."/>
        </authorList>
    </citation>
    <scope>NUCLEOTIDE SEQUENCE [LARGE SCALE GENOMIC DNA]</scope>
    <source>
        <strain evidence="2 3">427</strain>
    </source>
</reference>
<organism evidence="2 3">
    <name type="scientific">Bacillus swezeyi</name>
    <dbReference type="NCBI Taxonomy" id="1925020"/>
    <lineage>
        <taxon>Bacteria</taxon>
        <taxon>Bacillati</taxon>
        <taxon>Bacillota</taxon>
        <taxon>Bacilli</taxon>
        <taxon>Bacillales</taxon>
        <taxon>Bacillaceae</taxon>
        <taxon>Bacillus</taxon>
    </lineage>
</organism>
<feature type="transmembrane region" description="Helical" evidence="1">
    <location>
        <begin position="64"/>
        <end position="81"/>
    </location>
</feature>
<dbReference type="EMBL" id="QSND01000007">
    <property type="protein sequence ID" value="KAA6446940.1"/>
    <property type="molecule type" value="Genomic_DNA"/>
</dbReference>